<evidence type="ECO:0000256" key="1">
    <source>
        <dbReference type="ARBA" id="ARBA00004123"/>
    </source>
</evidence>
<reference evidence="7 8" key="1">
    <citation type="submission" date="2024-04" db="EMBL/GenBank/DDBJ databases">
        <authorList>
            <person name="Fracassetti M."/>
        </authorList>
    </citation>
    <scope>NUCLEOTIDE SEQUENCE [LARGE SCALE GENOMIC DNA]</scope>
</reference>
<evidence type="ECO:0000256" key="3">
    <source>
        <dbReference type="ARBA" id="ARBA00023163"/>
    </source>
</evidence>
<feature type="compositionally biased region" description="Pro residues" evidence="6">
    <location>
        <begin position="71"/>
        <end position="87"/>
    </location>
</feature>
<gene>
    <name evidence="7" type="ORF">LTRI10_LOCUS37697</name>
</gene>
<dbReference type="AlphaFoldDB" id="A0AAV2FGF4"/>
<feature type="compositionally biased region" description="Low complexity" evidence="6">
    <location>
        <begin position="107"/>
        <end position="117"/>
    </location>
</feature>
<evidence type="ECO:0000256" key="2">
    <source>
        <dbReference type="ARBA" id="ARBA00023015"/>
    </source>
</evidence>
<dbReference type="Proteomes" id="UP001497516">
    <property type="component" value="Chromosome 6"/>
</dbReference>
<organism evidence="7 8">
    <name type="scientific">Linum trigynum</name>
    <dbReference type="NCBI Taxonomy" id="586398"/>
    <lineage>
        <taxon>Eukaryota</taxon>
        <taxon>Viridiplantae</taxon>
        <taxon>Streptophyta</taxon>
        <taxon>Embryophyta</taxon>
        <taxon>Tracheophyta</taxon>
        <taxon>Spermatophyta</taxon>
        <taxon>Magnoliopsida</taxon>
        <taxon>eudicotyledons</taxon>
        <taxon>Gunneridae</taxon>
        <taxon>Pentapetalae</taxon>
        <taxon>rosids</taxon>
        <taxon>fabids</taxon>
        <taxon>Malpighiales</taxon>
        <taxon>Linaceae</taxon>
        <taxon>Linum</taxon>
    </lineage>
</organism>
<evidence type="ECO:0000256" key="6">
    <source>
        <dbReference type="SAM" id="MobiDB-lite"/>
    </source>
</evidence>
<evidence type="ECO:0000313" key="7">
    <source>
        <dbReference type="EMBL" id="CAL1397394.1"/>
    </source>
</evidence>
<comment type="caution">
    <text evidence="5">Lacks conserved residue(s) required for the propagation of feature annotation.</text>
</comment>
<evidence type="ECO:0000256" key="4">
    <source>
        <dbReference type="ARBA" id="ARBA00023242"/>
    </source>
</evidence>
<comment type="subcellular location">
    <subcellularLocation>
        <location evidence="1">Nucleus</location>
    </subcellularLocation>
</comment>
<dbReference type="PROSITE" id="PS50985">
    <property type="entry name" value="GRAS"/>
    <property type="match status" value="1"/>
</dbReference>
<name>A0AAV2FGF4_9ROSI</name>
<dbReference type="InterPro" id="IPR005202">
    <property type="entry name" value="TF_GRAS"/>
</dbReference>
<keyword evidence="2" id="KW-0805">Transcription regulation</keyword>
<keyword evidence="4" id="KW-0539">Nucleus</keyword>
<feature type="compositionally biased region" description="Gly residues" evidence="6">
    <location>
        <begin position="97"/>
        <end position="106"/>
    </location>
</feature>
<keyword evidence="8" id="KW-1185">Reference proteome</keyword>
<dbReference type="Pfam" id="PF03514">
    <property type="entry name" value="GRAS"/>
    <property type="match status" value="1"/>
</dbReference>
<keyword evidence="3" id="KW-0804">Transcription</keyword>
<accession>A0AAV2FGF4</accession>
<proteinExistence type="inferred from homology"/>
<dbReference type="EMBL" id="OZ034819">
    <property type="protein sequence ID" value="CAL1397394.1"/>
    <property type="molecule type" value="Genomic_DNA"/>
</dbReference>
<protein>
    <submittedName>
        <fullName evidence="7">Uncharacterized protein</fullName>
    </submittedName>
</protein>
<dbReference type="GO" id="GO:0005634">
    <property type="term" value="C:nucleus"/>
    <property type="evidence" value="ECO:0007669"/>
    <property type="project" value="UniProtKB-SubCell"/>
</dbReference>
<evidence type="ECO:0000256" key="5">
    <source>
        <dbReference type="PROSITE-ProRule" id="PRU01191"/>
    </source>
</evidence>
<feature type="region of interest" description="Disordered" evidence="6">
    <location>
        <begin position="44"/>
        <end position="123"/>
    </location>
</feature>
<sequence>MSSVRNDNWPPLSPSASEDSHFLALSPLDLDRFDNQWFQMFSPSWQQLEPEEEIDQPDQTLVEPAVQVGPTDPPPPLPKPTDNPQPPRSSLELLQKYGGGGGGGVSGNRPSSSSTCSTPPPQWRPLAVEEALRIAGRRIVEFSSGKAGAPSMLNIPFDPSLSHLCEDDVRSVELAEYLLAAAERIGDKQFDHAAALLNLCESLASNTGNAVQRLGYCFCKALRKKIAHDTGNKPPQETKTSVRNANESKVLTSDFIVKAMQCGAIPMFQFARLISDNHELRVEFY</sequence>
<comment type="similarity">
    <text evidence="5">Belongs to the GRAS family.</text>
</comment>
<evidence type="ECO:0000313" key="8">
    <source>
        <dbReference type="Proteomes" id="UP001497516"/>
    </source>
</evidence>